<protein>
    <recommendedName>
        <fullName evidence="1">Reverse transcriptase Ty1/copia-type domain-containing protein</fullName>
    </recommendedName>
</protein>
<dbReference type="InterPro" id="IPR013103">
    <property type="entry name" value="RVT_2"/>
</dbReference>
<dbReference type="EMBL" id="JAGYWB010000008">
    <property type="protein sequence ID" value="KAI0513551.1"/>
    <property type="molecule type" value="Genomic_DNA"/>
</dbReference>
<organism evidence="2 3">
    <name type="scientific">Dendrobium nobile</name>
    <name type="common">Orchid</name>
    <dbReference type="NCBI Taxonomy" id="94219"/>
    <lineage>
        <taxon>Eukaryota</taxon>
        <taxon>Viridiplantae</taxon>
        <taxon>Streptophyta</taxon>
        <taxon>Embryophyta</taxon>
        <taxon>Tracheophyta</taxon>
        <taxon>Spermatophyta</taxon>
        <taxon>Magnoliopsida</taxon>
        <taxon>Liliopsida</taxon>
        <taxon>Asparagales</taxon>
        <taxon>Orchidaceae</taxon>
        <taxon>Epidendroideae</taxon>
        <taxon>Malaxideae</taxon>
        <taxon>Dendrobiinae</taxon>
        <taxon>Dendrobium</taxon>
    </lineage>
</organism>
<reference evidence="2" key="1">
    <citation type="journal article" date="2022" name="Front. Genet.">
        <title>Chromosome-Scale Assembly of the Dendrobium nobile Genome Provides Insights Into the Molecular Mechanism of the Biosynthesis of the Medicinal Active Ingredient of Dendrobium.</title>
        <authorList>
            <person name="Xu Q."/>
            <person name="Niu S.-C."/>
            <person name="Li K.-L."/>
            <person name="Zheng P.-J."/>
            <person name="Zhang X.-J."/>
            <person name="Jia Y."/>
            <person name="Liu Y."/>
            <person name="Niu Y.-X."/>
            <person name="Yu L.-H."/>
            <person name="Chen D.-F."/>
            <person name="Zhang G.-Q."/>
        </authorList>
    </citation>
    <scope>NUCLEOTIDE SEQUENCE</scope>
    <source>
        <tissue evidence="2">Leaf</tissue>
    </source>
</reference>
<dbReference type="Proteomes" id="UP000829196">
    <property type="component" value="Unassembled WGS sequence"/>
</dbReference>
<dbReference type="OrthoDB" id="785858at2759"/>
<evidence type="ECO:0000313" key="2">
    <source>
        <dbReference type="EMBL" id="KAI0513551.1"/>
    </source>
</evidence>
<evidence type="ECO:0000259" key="1">
    <source>
        <dbReference type="Pfam" id="PF07727"/>
    </source>
</evidence>
<evidence type="ECO:0000313" key="3">
    <source>
        <dbReference type="Proteomes" id="UP000829196"/>
    </source>
</evidence>
<accession>A0A8T3BJX6</accession>
<name>A0A8T3BJX6_DENNO</name>
<dbReference type="AlphaFoldDB" id="A0A8T3BJX6"/>
<sequence>MEDLHLDQMDVKIAFLHNDLEEELYMGQSQRYVVTYNEDLVCRLKKSIWALTVEDLIYAMICMRPYITYAVGLVSRIMSNLGKLHWEAVKWIIRYLRGSVDKALCFGDAKD</sequence>
<keyword evidence="3" id="KW-1185">Reference proteome</keyword>
<feature type="domain" description="Reverse transcriptase Ty1/copia-type" evidence="1">
    <location>
        <begin position="4"/>
        <end position="52"/>
    </location>
</feature>
<dbReference type="Pfam" id="PF07727">
    <property type="entry name" value="RVT_2"/>
    <property type="match status" value="1"/>
</dbReference>
<proteinExistence type="predicted"/>
<comment type="caution">
    <text evidence="2">The sequence shown here is derived from an EMBL/GenBank/DDBJ whole genome shotgun (WGS) entry which is preliminary data.</text>
</comment>
<gene>
    <name evidence="2" type="ORF">KFK09_009576</name>
</gene>